<gene>
    <name evidence="1" type="ORF">PR048_021388</name>
</gene>
<organism evidence="1 2">
    <name type="scientific">Dryococelus australis</name>
    <dbReference type="NCBI Taxonomy" id="614101"/>
    <lineage>
        <taxon>Eukaryota</taxon>
        <taxon>Metazoa</taxon>
        <taxon>Ecdysozoa</taxon>
        <taxon>Arthropoda</taxon>
        <taxon>Hexapoda</taxon>
        <taxon>Insecta</taxon>
        <taxon>Pterygota</taxon>
        <taxon>Neoptera</taxon>
        <taxon>Polyneoptera</taxon>
        <taxon>Phasmatodea</taxon>
        <taxon>Verophasmatodea</taxon>
        <taxon>Anareolatae</taxon>
        <taxon>Phasmatidae</taxon>
        <taxon>Eurycanthinae</taxon>
        <taxon>Dryococelus</taxon>
    </lineage>
</organism>
<evidence type="ECO:0000313" key="2">
    <source>
        <dbReference type="Proteomes" id="UP001159363"/>
    </source>
</evidence>
<dbReference type="Proteomes" id="UP001159363">
    <property type="component" value="Chromosome 7"/>
</dbReference>
<reference evidence="1 2" key="1">
    <citation type="submission" date="2023-02" db="EMBL/GenBank/DDBJ databases">
        <title>LHISI_Scaffold_Assembly.</title>
        <authorList>
            <person name="Stuart O.P."/>
            <person name="Cleave R."/>
            <person name="Magrath M.J.L."/>
            <person name="Mikheyev A.S."/>
        </authorList>
    </citation>
    <scope>NUCLEOTIDE SEQUENCE [LARGE SCALE GENOMIC DNA]</scope>
    <source>
        <strain evidence="1">Daus_M_001</strain>
        <tissue evidence="1">Leg muscle</tissue>
    </source>
</reference>
<accession>A0ABQ9GY85</accession>
<evidence type="ECO:0000313" key="1">
    <source>
        <dbReference type="EMBL" id="KAJ8876938.1"/>
    </source>
</evidence>
<proteinExistence type="predicted"/>
<sequence>MFLSSKLGSDALKLCCYVHEYNNMALFESRYGTWRGITRPYPCNYNIARKELISYSCPFSHASDSTHLEWEKLEAWKAECMAVVTKQMEHYTECPIKLHLGDNEGVFSVPYNGVLPKNTIYHDYHDADIEIHSFLPQKSVQKWQFGCLTTLY</sequence>
<dbReference type="EMBL" id="JARBHB010000008">
    <property type="protein sequence ID" value="KAJ8876938.1"/>
    <property type="molecule type" value="Genomic_DNA"/>
</dbReference>
<name>A0ABQ9GY85_9NEOP</name>
<comment type="caution">
    <text evidence="1">The sequence shown here is derived from an EMBL/GenBank/DDBJ whole genome shotgun (WGS) entry which is preliminary data.</text>
</comment>
<keyword evidence="2" id="KW-1185">Reference proteome</keyword>
<protein>
    <submittedName>
        <fullName evidence="1">Uncharacterized protein</fullName>
    </submittedName>
</protein>